<organism evidence="1 2">
    <name type="scientific">Botrytis fragariae</name>
    <dbReference type="NCBI Taxonomy" id="1964551"/>
    <lineage>
        <taxon>Eukaryota</taxon>
        <taxon>Fungi</taxon>
        <taxon>Dikarya</taxon>
        <taxon>Ascomycota</taxon>
        <taxon>Pezizomycotina</taxon>
        <taxon>Leotiomycetes</taxon>
        <taxon>Helotiales</taxon>
        <taxon>Sclerotiniaceae</taxon>
        <taxon>Botrytis</taxon>
    </lineage>
</organism>
<dbReference type="RefSeq" id="XP_037196008.1">
    <property type="nucleotide sequence ID" value="XM_037331854.1"/>
</dbReference>
<reference evidence="1 2" key="1">
    <citation type="journal article" date="2020" name="Phytopathology">
        <title>A high-quality genome resource of Botrytis fragariae, a new and rapidly spreading fungal pathogen causing strawberry gray mold in the U.S.A.</title>
        <authorList>
            <person name="Wu Y."/>
            <person name="Saski C.A."/>
            <person name="Schnabel G."/>
            <person name="Xiao S."/>
            <person name="Hu M."/>
        </authorList>
    </citation>
    <scope>NUCLEOTIDE SEQUENCE [LARGE SCALE GENOMIC DNA]</scope>
    <source>
        <strain evidence="1 2">BVB16</strain>
    </source>
</reference>
<gene>
    <name evidence="1" type="ORF">Bfra_001423</name>
</gene>
<protein>
    <submittedName>
        <fullName evidence="1">Uncharacterized protein</fullName>
    </submittedName>
</protein>
<accession>A0A8H6B0X4</accession>
<evidence type="ECO:0000313" key="2">
    <source>
        <dbReference type="Proteomes" id="UP000531561"/>
    </source>
</evidence>
<dbReference type="Proteomes" id="UP000531561">
    <property type="component" value="Unassembled WGS sequence"/>
</dbReference>
<name>A0A8H6B0X4_9HELO</name>
<evidence type="ECO:0000313" key="1">
    <source>
        <dbReference type="EMBL" id="KAF5877062.1"/>
    </source>
</evidence>
<dbReference type="AlphaFoldDB" id="A0A8H6B0X4"/>
<keyword evidence="2" id="KW-1185">Reference proteome</keyword>
<sequence length="59" mass="6304">MSTQGDAKLQLLGTANFAAGNSFPPPDVSTVLDLFSVLSPRKINKITQITGSRQSYIAH</sequence>
<dbReference type="EMBL" id="JABFCT010000003">
    <property type="protein sequence ID" value="KAF5877062.1"/>
    <property type="molecule type" value="Genomic_DNA"/>
</dbReference>
<dbReference type="GeneID" id="59255546"/>
<comment type="caution">
    <text evidence="1">The sequence shown here is derived from an EMBL/GenBank/DDBJ whole genome shotgun (WGS) entry which is preliminary data.</text>
</comment>
<proteinExistence type="predicted"/>